<comment type="caution">
    <text evidence="4">The sequence shown here is derived from an EMBL/GenBank/DDBJ whole genome shotgun (WGS) entry which is preliminary data.</text>
</comment>
<dbReference type="RefSeq" id="WP_034320731.1">
    <property type="nucleotide sequence ID" value="NZ_JOTP01000007.1"/>
</dbReference>
<sequence>MADVSYRLGIDIGGTFTDLSLMNEATGELTELKTPTVTDDPAQGIINGLNLLKERGVDLSKIQYLVHGMTIGLNTLLQRKGADLALFVTEGFQDILSLQRLRLPIPYDFNSRLPEPLIPRKHVYPISERLIHDGTIKKPLHLQQLDDAVQQVISKKLAGIVISFLHSYQNPVHELQAKSYINHHYPQLEVLTSSELWPQMREYERTVMSVVNLYIQPKVKQYLQTLKSRLKEEGVPTSPYITQSNGGLMDAESAATSPVKTLFSGPAAGVIGAARIAASANESNLITFDVGGTSADISIIQNGQPTMAQSNQLSGFPIILPSVAMYSIGAGGGSVAWIDQGGLLKAGPESVGSQPGPASYGKGEKAALTDAFLICGYLNQERFAGGHLQLQLSAAKMAFQPIADQLHKTVEQAADQLIQVAVANMYTELSNVMEQQGFDPRDFSLLAFGGAGPVVANFLAREIHAKNVVVPPSPGTLCALGALTADFIHDAVLSKKICLQDYTIDQLKQDYEMLSRKATDWFSQQNIQHINQTSILLLADARYQGQAFEIELPLSADWLRQEQDIDQLTEAFHKLHKRQYGHRDDQANIEFTHLRVRVIGETPPLPFSPVHESSGQSLEPHECRRIFIEEKEYEASVYNRDTLSVGSVVKGPAIIEQDDTTTLILPNWLGSIDPSGNLVISREAALHEN</sequence>
<evidence type="ECO:0000259" key="3">
    <source>
        <dbReference type="Pfam" id="PF19278"/>
    </source>
</evidence>
<dbReference type="SUPFAM" id="SSF53067">
    <property type="entry name" value="Actin-like ATPase domain"/>
    <property type="match status" value="1"/>
</dbReference>
<dbReference type="GO" id="GO:0017168">
    <property type="term" value="F:5-oxoprolinase (ATP-hydrolyzing) activity"/>
    <property type="evidence" value="ECO:0007669"/>
    <property type="project" value="TreeGrafter"/>
</dbReference>
<dbReference type="Proteomes" id="UP000028091">
    <property type="component" value="Unassembled WGS sequence"/>
</dbReference>
<dbReference type="AlphaFoldDB" id="A0A081LC66"/>
<feature type="domain" description="Hydantoinase A/oxoprolinase" evidence="1">
    <location>
        <begin position="205"/>
        <end position="490"/>
    </location>
</feature>
<dbReference type="EMBL" id="JOTP01000007">
    <property type="protein sequence ID" value="KEP26842.1"/>
    <property type="molecule type" value="Genomic_DNA"/>
</dbReference>
<reference evidence="4 5" key="1">
    <citation type="submission" date="2012-09" db="EMBL/GenBank/DDBJ databases">
        <title>Genome Sequence of Bacillus sp. DW5-4.</title>
        <authorList>
            <person name="Lai Q."/>
            <person name="Liu Y."/>
            <person name="Shao Z."/>
        </authorList>
    </citation>
    <scope>NUCLEOTIDE SEQUENCE [LARGE SCALE GENOMIC DNA]</scope>
    <source>
        <strain evidence="4 5">DW5-4</strain>
    </source>
</reference>
<dbReference type="Pfam" id="PF01968">
    <property type="entry name" value="Hydantoinase_A"/>
    <property type="match status" value="1"/>
</dbReference>
<name>A0A081LC66_9BACI</name>
<dbReference type="InterPro" id="IPR043129">
    <property type="entry name" value="ATPase_NBD"/>
</dbReference>
<proteinExistence type="predicted"/>
<protein>
    <submittedName>
        <fullName evidence="4">Hydantoin utilization protein A</fullName>
    </submittedName>
</protein>
<dbReference type="Pfam" id="PF19278">
    <property type="entry name" value="Hydant_A_C"/>
    <property type="match status" value="1"/>
</dbReference>
<evidence type="ECO:0000313" key="5">
    <source>
        <dbReference type="Proteomes" id="UP000028091"/>
    </source>
</evidence>
<evidence type="ECO:0000259" key="2">
    <source>
        <dbReference type="Pfam" id="PF05378"/>
    </source>
</evidence>
<dbReference type="eggNOG" id="COG0145">
    <property type="taxonomic scope" value="Bacteria"/>
</dbReference>
<dbReference type="OrthoDB" id="9768323at2"/>
<dbReference type="PANTHER" id="PTHR11365">
    <property type="entry name" value="5-OXOPROLINASE RELATED"/>
    <property type="match status" value="1"/>
</dbReference>
<keyword evidence="5" id="KW-1185">Reference proteome</keyword>
<evidence type="ECO:0000259" key="1">
    <source>
        <dbReference type="Pfam" id="PF01968"/>
    </source>
</evidence>
<accession>A0A081LC66</accession>
<dbReference type="InterPro" id="IPR049517">
    <property type="entry name" value="ACX-like_C"/>
</dbReference>
<feature type="domain" description="Acetophenone carboxylase-like C-terminal" evidence="3">
    <location>
        <begin position="505"/>
        <end position="667"/>
    </location>
</feature>
<gene>
    <name evidence="4" type="ORF">BA70_18335</name>
</gene>
<dbReference type="InterPro" id="IPR002821">
    <property type="entry name" value="Hydantoinase_A"/>
</dbReference>
<organism evidence="4 5">
    <name type="scientific">Bacillus zhangzhouensis</name>
    <dbReference type="NCBI Taxonomy" id="1178540"/>
    <lineage>
        <taxon>Bacteria</taxon>
        <taxon>Bacillati</taxon>
        <taxon>Bacillota</taxon>
        <taxon>Bacilli</taxon>
        <taxon>Bacillales</taxon>
        <taxon>Bacillaceae</taxon>
        <taxon>Bacillus</taxon>
    </lineage>
</organism>
<evidence type="ECO:0000313" key="4">
    <source>
        <dbReference type="EMBL" id="KEP26842.1"/>
    </source>
</evidence>
<dbReference type="GO" id="GO:0005829">
    <property type="term" value="C:cytosol"/>
    <property type="evidence" value="ECO:0007669"/>
    <property type="project" value="TreeGrafter"/>
</dbReference>
<dbReference type="PANTHER" id="PTHR11365:SF23">
    <property type="entry name" value="HYPOTHETICAL 5-OXOPROLINASE (EUROFUNG)-RELATED"/>
    <property type="match status" value="1"/>
</dbReference>
<dbReference type="InterPro" id="IPR045079">
    <property type="entry name" value="Oxoprolinase-like"/>
</dbReference>
<dbReference type="GO" id="GO:0006749">
    <property type="term" value="P:glutathione metabolic process"/>
    <property type="evidence" value="ECO:0007669"/>
    <property type="project" value="TreeGrafter"/>
</dbReference>
<dbReference type="Pfam" id="PF05378">
    <property type="entry name" value="Hydant_A_N"/>
    <property type="match status" value="1"/>
</dbReference>
<feature type="domain" description="Hydantoinase/oxoprolinase N-terminal" evidence="2">
    <location>
        <begin position="7"/>
        <end position="183"/>
    </location>
</feature>
<dbReference type="InterPro" id="IPR008040">
    <property type="entry name" value="Hydant_A_N"/>
</dbReference>